<sequence length="81" mass="8855">MAVSAEQAWAVVVHDHMNSSPSIAYAIHEVFGLPFERGLELVEDVIEHGRAELTLCAGREQAEELVAHLQVLGLHATLQGR</sequence>
<reference evidence="1 2" key="1">
    <citation type="submission" date="2014-07" db="EMBL/GenBank/DDBJ databases">
        <title>Whole Genome Sequence of the Amycolatopsis methanolica 239.</title>
        <authorList>
            <person name="Tang B."/>
        </authorList>
    </citation>
    <scope>NUCLEOTIDE SEQUENCE [LARGE SCALE GENOMIC DNA]</scope>
    <source>
        <strain evidence="1 2">239</strain>
    </source>
</reference>
<dbReference type="STRING" id="1068978.AMETH_1412"/>
<dbReference type="Proteomes" id="UP000062973">
    <property type="component" value="Chromosome"/>
</dbReference>
<dbReference type="RefSeq" id="WP_017987365.1">
    <property type="nucleotide sequence ID" value="NZ_AQUL01000001.1"/>
</dbReference>
<dbReference type="EMBL" id="CP009110">
    <property type="protein sequence ID" value="AIJ21504.1"/>
    <property type="molecule type" value="Genomic_DNA"/>
</dbReference>
<dbReference type="HOGENOM" id="CLU_2566315_0_0_11"/>
<dbReference type="GO" id="GO:0008233">
    <property type="term" value="F:peptidase activity"/>
    <property type="evidence" value="ECO:0007669"/>
    <property type="project" value="UniProtKB-KW"/>
</dbReference>
<gene>
    <name evidence="1" type="ORF">AMETH_1412</name>
</gene>
<keyword evidence="1" id="KW-0378">Hydrolase</keyword>
<protein>
    <submittedName>
        <fullName evidence="1">ATP-dependent Clp protease adaptor protein ClpS</fullName>
    </submittedName>
</protein>
<evidence type="ECO:0000313" key="1">
    <source>
        <dbReference type="EMBL" id="AIJ21504.1"/>
    </source>
</evidence>
<accession>A0A076ML85</accession>
<dbReference type="GO" id="GO:0006508">
    <property type="term" value="P:proteolysis"/>
    <property type="evidence" value="ECO:0007669"/>
    <property type="project" value="UniProtKB-KW"/>
</dbReference>
<organism evidence="1 2">
    <name type="scientific">Amycolatopsis methanolica 239</name>
    <dbReference type="NCBI Taxonomy" id="1068978"/>
    <lineage>
        <taxon>Bacteria</taxon>
        <taxon>Bacillati</taxon>
        <taxon>Actinomycetota</taxon>
        <taxon>Actinomycetes</taxon>
        <taxon>Pseudonocardiales</taxon>
        <taxon>Pseudonocardiaceae</taxon>
        <taxon>Amycolatopsis</taxon>
        <taxon>Amycolatopsis methanolica group</taxon>
    </lineage>
</organism>
<keyword evidence="1" id="KW-0645">Protease</keyword>
<name>A0A076ML85_AMYME</name>
<dbReference type="KEGG" id="amq:AMETH_1412"/>
<keyword evidence="2" id="KW-1185">Reference proteome</keyword>
<proteinExistence type="predicted"/>
<evidence type="ECO:0000313" key="2">
    <source>
        <dbReference type="Proteomes" id="UP000062973"/>
    </source>
</evidence>
<dbReference type="PATRIC" id="fig|1068978.7.peg.1490"/>
<dbReference type="SUPFAM" id="SSF54736">
    <property type="entry name" value="ClpS-like"/>
    <property type="match status" value="1"/>
</dbReference>
<dbReference type="AlphaFoldDB" id="A0A076ML85"/>
<dbReference type="InterPro" id="IPR014719">
    <property type="entry name" value="Ribosomal_bL12_C/ClpS-like"/>
</dbReference>